<dbReference type="Gene3D" id="3.40.50.720">
    <property type="entry name" value="NAD(P)-binding Rossmann-like Domain"/>
    <property type="match status" value="1"/>
</dbReference>
<keyword evidence="5" id="KW-1185">Reference proteome</keyword>
<dbReference type="AlphaFoldDB" id="A0A2A9P1K4"/>
<dbReference type="Proteomes" id="UP000037136">
    <property type="component" value="Unassembled WGS sequence"/>
</dbReference>
<dbReference type="GO" id="GO:0016616">
    <property type="term" value="F:oxidoreductase activity, acting on the CH-OH group of donors, NAD or NADP as acceptor"/>
    <property type="evidence" value="ECO:0007669"/>
    <property type="project" value="UniProtKB-ARBA"/>
</dbReference>
<evidence type="ECO:0000313" key="5">
    <source>
        <dbReference type="Proteomes" id="UP000037136"/>
    </source>
</evidence>
<dbReference type="PANTHER" id="PTHR43008">
    <property type="entry name" value="BENZIL REDUCTASE"/>
    <property type="match status" value="1"/>
</dbReference>
<dbReference type="PRINTS" id="PR00080">
    <property type="entry name" value="SDRFAMILY"/>
</dbReference>
<comment type="caution">
    <text evidence="4">The sequence shown here is derived from an EMBL/GenBank/DDBJ whole genome shotgun (WGS) entry which is preliminary data.</text>
</comment>
<dbReference type="InterPro" id="IPR036291">
    <property type="entry name" value="NAD(P)-bd_dom_sf"/>
</dbReference>
<evidence type="ECO:0000256" key="3">
    <source>
        <dbReference type="ARBA" id="ARBA00023002"/>
    </source>
</evidence>
<evidence type="ECO:0000256" key="1">
    <source>
        <dbReference type="ARBA" id="ARBA00006484"/>
    </source>
</evidence>
<reference evidence="4 5" key="2">
    <citation type="journal article" date="2017" name="Sci. Rep.">
        <title>Ant-infecting Ophiocordyceps genomes reveal a high diversity of potential behavioral manipulation genes and a possible major role for enterotoxins.</title>
        <authorList>
            <person name="de Bekker C."/>
            <person name="Ohm R.A."/>
            <person name="Evans H.C."/>
            <person name="Brachmann A."/>
            <person name="Hughes D.P."/>
        </authorList>
    </citation>
    <scope>NUCLEOTIDE SEQUENCE [LARGE SCALE GENOMIC DNA]</scope>
    <source>
        <strain evidence="4 5">SC16a</strain>
    </source>
</reference>
<protein>
    <submittedName>
        <fullName evidence="4">Uncharacterized protein</fullName>
    </submittedName>
</protein>
<evidence type="ECO:0000256" key="2">
    <source>
        <dbReference type="ARBA" id="ARBA00022857"/>
    </source>
</evidence>
<dbReference type="PANTHER" id="PTHR43008:SF4">
    <property type="entry name" value="CHAIN DEHYDROGENASE, PUTATIVE (AFU_ORTHOLOGUE AFUA_4G08710)-RELATED"/>
    <property type="match status" value="1"/>
</dbReference>
<name>A0A2A9P1K4_OPHUN</name>
<comment type="similarity">
    <text evidence="1">Belongs to the short-chain dehydrogenases/reductases (SDR) family.</text>
</comment>
<dbReference type="GO" id="GO:0050664">
    <property type="term" value="F:oxidoreductase activity, acting on NAD(P)H, oxygen as acceptor"/>
    <property type="evidence" value="ECO:0007669"/>
    <property type="project" value="TreeGrafter"/>
</dbReference>
<dbReference type="FunFam" id="3.40.50.720:FF:000245">
    <property type="entry name" value="Short chain dehydrogenase, putative"/>
    <property type="match status" value="1"/>
</dbReference>
<dbReference type="InterPro" id="IPR020904">
    <property type="entry name" value="Sc_DH/Rdtase_CS"/>
</dbReference>
<accession>A0A2A9P1K4</accession>
<keyword evidence="3" id="KW-0560">Oxidoreductase</keyword>
<sequence length="319" mass="34684">MSRLATVFRQLGRQPLAPSLAPTAYLATGHHSMTRRAVHSSPVRQNLAPVPRPHLLPEFSLKDKVIVVSGGARGLGLVQAEALLEAGATVHCIDRLPSPADDPGSGFYEVAQRARRELDTSLTYHVSDVRNVDELNKVMEQITGVAGRLDGLIAAAGINHETPALEYTAEETNRMMSINVTGAFMTAQAAARQMVRLEQKGSICFIASMSGTIANRGMYAPAYNASKAAVLQLGRSLAAEWGRHGIRVNTMSPGYIMTQMLQTLLDDFPERKDRWPTENMLNRLSLPQEYRGAAVFLLSDASSFMTGSDLRIDGGHAAW</sequence>
<dbReference type="EMBL" id="LAZP02000914">
    <property type="protein sequence ID" value="PFH55445.1"/>
    <property type="molecule type" value="Genomic_DNA"/>
</dbReference>
<dbReference type="InterPro" id="IPR002347">
    <property type="entry name" value="SDR_fam"/>
</dbReference>
<evidence type="ECO:0000313" key="4">
    <source>
        <dbReference type="EMBL" id="PFH55445.1"/>
    </source>
</evidence>
<keyword evidence="2" id="KW-0521">NADP</keyword>
<dbReference type="PROSITE" id="PS00061">
    <property type="entry name" value="ADH_SHORT"/>
    <property type="match status" value="1"/>
</dbReference>
<proteinExistence type="inferred from homology"/>
<reference evidence="4 5" key="1">
    <citation type="journal article" date="2015" name="BMC Genomics">
        <title>Gene expression during zombie ant biting behavior reflects the complexity underlying fungal parasitic behavioral manipulation.</title>
        <authorList>
            <person name="de Bekker C."/>
            <person name="Ohm R.A."/>
            <person name="Loreto R.G."/>
            <person name="Sebastian A."/>
            <person name="Albert I."/>
            <person name="Merrow M."/>
            <person name="Brachmann A."/>
            <person name="Hughes D.P."/>
        </authorList>
    </citation>
    <scope>NUCLEOTIDE SEQUENCE [LARGE SCALE GENOMIC DNA]</scope>
    <source>
        <strain evidence="4 5">SC16a</strain>
    </source>
</reference>
<dbReference type="PRINTS" id="PR00081">
    <property type="entry name" value="GDHRDH"/>
</dbReference>
<dbReference type="OrthoDB" id="1669814at2759"/>
<dbReference type="Pfam" id="PF13561">
    <property type="entry name" value="adh_short_C2"/>
    <property type="match status" value="1"/>
</dbReference>
<organism evidence="4 5">
    <name type="scientific">Ophiocordyceps unilateralis</name>
    <name type="common">Zombie-ant fungus</name>
    <name type="synonym">Torrubia unilateralis</name>
    <dbReference type="NCBI Taxonomy" id="268505"/>
    <lineage>
        <taxon>Eukaryota</taxon>
        <taxon>Fungi</taxon>
        <taxon>Dikarya</taxon>
        <taxon>Ascomycota</taxon>
        <taxon>Pezizomycotina</taxon>
        <taxon>Sordariomycetes</taxon>
        <taxon>Hypocreomycetidae</taxon>
        <taxon>Hypocreales</taxon>
        <taxon>Ophiocordycipitaceae</taxon>
        <taxon>Ophiocordyceps</taxon>
    </lineage>
</organism>
<gene>
    <name evidence="4" type="ORF">XA68_18303</name>
</gene>
<dbReference type="STRING" id="268505.A0A2A9P1K4"/>
<dbReference type="SUPFAM" id="SSF51735">
    <property type="entry name" value="NAD(P)-binding Rossmann-fold domains"/>
    <property type="match status" value="1"/>
</dbReference>